<dbReference type="PROSITE" id="PS50125">
    <property type="entry name" value="GUANYLATE_CYCLASE_2"/>
    <property type="match status" value="1"/>
</dbReference>
<dbReference type="SUPFAM" id="SSF55073">
    <property type="entry name" value="Nucleotide cyclase"/>
    <property type="match status" value="1"/>
</dbReference>
<dbReference type="InterPro" id="IPR050697">
    <property type="entry name" value="Adenylyl/Guanylyl_Cyclase_3/4"/>
</dbReference>
<keyword evidence="3" id="KW-1185">Reference proteome</keyword>
<dbReference type="EMBL" id="CP104205">
    <property type="protein sequence ID" value="UWX54339.1"/>
    <property type="molecule type" value="Genomic_DNA"/>
</dbReference>
<proteinExistence type="predicted"/>
<dbReference type="PANTHER" id="PTHR43081">
    <property type="entry name" value="ADENYLATE CYCLASE, TERMINAL-DIFFERENTIATION SPECIFIC-RELATED"/>
    <property type="match status" value="1"/>
</dbReference>
<name>A0ABY5Y6M8_9FLAO</name>
<organism evidence="2 3">
    <name type="scientific">Maribacter litopenaei</name>
    <dbReference type="NCBI Taxonomy" id="2976127"/>
    <lineage>
        <taxon>Bacteria</taxon>
        <taxon>Pseudomonadati</taxon>
        <taxon>Bacteroidota</taxon>
        <taxon>Flavobacteriia</taxon>
        <taxon>Flavobacteriales</taxon>
        <taxon>Flavobacteriaceae</taxon>
        <taxon>Maribacter</taxon>
    </lineage>
</organism>
<dbReference type="RefSeq" id="WP_260572193.1">
    <property type="nucleotide sequence ID" value="NZ_CP104205.1"/>
</dbReference>
<dbReference type="Proteomes" id="UP001059209">
    <property type="component" value="Chromosome"/>
</dbReference>
<accession>A0ABY5Y6M8</accession>
<sequence>MALEDTLRLINEEVKTMVDSNFAVNLSYTELVPSIDDYGLTFPSVSKNKIDTIELITCVLFIDIRKSTEISASHHNKTLVRLYSAFVRSMVQAASYHGGKVRNIIGDRVMVVFDRKDCVKNAINTAILLNSVATYIINRHFKRNEIECGIGVDYGKMQVVKTGSKKRGEENREYKALVWLGNTANIASKLTDLANKKYEEKEYEIEYRDNFSYLSRLIKMDGSKENPLFSNFPPLPREPSKMKVTLSEKEFLRRINNSTSGVGFDFFGNIESFNKKTKKIMTKPILITEEVYVILSKNYPEMQCVKEEHWKIQSHIDKSFYSRSCLRYGHILYSGTKIMRYGRKTGTYF</sequence>
<feature type="domain" description="Guanylate cyclase" evidence="1">
    <location>
        <begin position="58"/>
        <end position="191"/>
    </location>
</feature>
<gene>
    <name evidence="2" type="ORF">NYZ99_15485</name>
</gene>
<dbReference type="Gene3D" id="3.30.70.1230">
    <property type="entry name" value="Nucleotide cyclase"/>
    <property type="match status" value="1"/>
</dbReference>
<reference evidence="2" key="1">
    <citation type="submission" date="2022-09" db="EMBL/GenBank/DDBJ databases">
        <title>Maribacter litopenaei sp. nov., isolated from the intestinal tract of the Pacific White Shrimp, Litopenaeus vannamei.</title>
        <authorList>
            <person name="Kim S.Y."/>
            <person name="Hwang C.Y."/>
        </authorList>
    </citation>
    <scope>NUCLEOTIDE SEQUENCE</scope>
    <source>
        <strain evidence="2">HL-LV01</strain>
    </source>
</reference>
<dbReference type="InterPro" id="IPR029787">
    <property type="entry name" value="Nucleotide_cyclase"/>
</dbReference>
<dbReference type="PANTHER" id="PTHR43081:SF1">
    <property type="entry name" value="ADENYLATE CYCLASE, TERMINAL-DIFFERENTIATION SPECIFIC"/>
    <property type="match status" value="1"/>
</dbReference>
<dbReference type="Pfam" id="PF00211">
    <property type="entry name" value="Guanylate_cyc"/>
    <property type="match status" value="1"/>
</dbReference>
<evidence type="ECO:0000259" key="1">
    <source>
        <dbReference type="PROSITE" id="PS50125"/>
    </source>
</evidence>
<evidence type="ECO:0000313" key="3">
    <source>
        <dbReference type="Proteomes" id="UP001059209"/>
    </source>
</evidence>
<protein>
    <submittedName>
        <fullName evidence="2">Adenylate/guanylate cyclase domain-containing protein</fullName>
    </submittedName>
</protein>
<dbReference type="CDD" id="cd07302">
    <property type="entry name" value="CHD"/>
    <property type="match status" value="1"/>
</dbReference>
<evidence type="ECO:0000313" key="2">
    <source>
        <dbReference type="EMBL" id="UWX54339.1"/>
    </source>
</evidence>
<dbReference type="InterPro" id="IPR001054">
    <property type="entry name" value="A/G_cyclase"/>
</dbReference>